<comment type="similarity">
    <text evidence="1">Belongs to the class-I pyridine nucleotide-disulfide oxidoreductase family.</text>
</comment>
<dbReference type="InterPro" id="IPR004099">
    <property type="entry name" value="Pyr_nucl-diS_OxRdtase_dimer"/>
</dbReference>
<evidence type="ECO:0000313" key="7">
    <source>
        <dbReference type="EMBL" id="PAX45925.1"/>
    </source>
</evidence>
<accession>A0A2A2TAF9</accession>
<feature type="domain" description="FAD/NAD(P)-binding" evidence="6">
    <location>
        <begin position="4"/>
        <end position="352"/>
    </location>
</feature>
<evidence type="ECO:0000259" key="5">
    <source>
        <dbReference type="Pfam" id="PF02852"/>
    </source>
</evidence>
<evidence type="ECO:0000259" key="6">
    <source>
        <dbReference type="Pfam" id="PF07992"/>
    </source>
</evidence>
<keyword evidence="2" id="KW-0285">Flavoprotein</keyword>
<protein>
    <submittedName>
        <fullName evidence="7">Mercuric reductase</fullName>
    </submittedName>
</protein>
<feature type="binding site" evidence="4">
    <location>
        <position position="141"/>
    </location>
    <ligand>
        <name>FAD</name>
        <dbReference type="ChEBI" id="CHEBI:57692"/>
    </ligand>
</feature>
<dbReference type="InterPro" id="IPR016156">
    <property type="entry name" value="FAD/NAD-linked_Rdtase_dimer_sf"/>
</dbReference>
<dbReference type="OrthoDB" id="501518at2"/>
<evidence type="ECO:0000313" key="8">
    <source>
        <dbReference type="Proteomes" id="UP000218238"/>
    </source>
</evidence>
<evidence type="ECO:0000256" key="4">
    <source>
        <dbReference type="PIRSR" id="PIRSR000350-3"/>
    </source>
</evidence>
<feature type="binding site" evidence="4">
    <location>
        <position position="298"/>
    </location>
    <ligand>
        <name>NAD(+)</name>
        <dbReference type="ChEBI" id="CHEBI:57540"/>
    </ligand>
</feature>
<sequence length="513" mass="57012">MIDYDIVIIGGSLAGRYAALKASQLRAKVALVELENNFGQNLHHNPHHNSHQNFNSGLVYLDTLSEVAKRKLQLESASDFGIFLSQRGDNKESDEFNQTPIAGMDWETAMLRVFGVELQVRSHYSLEYLVGQGIDVIVGVGQFEAQTNLGFAIDNRLLVGRTYLLATGSLPKVDNIEGLQKIGFLTLANIWQVLDAASLNGNKVPEDWVILGGIPQSIQLAQTLVRLGLNVTLICDRELILSHVDLDICQLLQAQLEAEGVRILTKTLVTQVLQIDDKKWLQAGDKAIETDEIVVATGQIPNIESLNLAAVGVKWYQGRLHVNDRLQTTNSRIYACGDVIGGYPLANVANYEADIAVNNALFLSKNKVDYQNVVWGISTQPIFAQVGLTQAQSENLYDSSEILILRQYFKSLAAAQIQDETTGICKLIVLKNGRILGAAIIGAESREIINIIALAINRKIKIQQLTSLCLSYPSFASILDAIARDWQLQRLNHNFVFQEFLDDFFQIRRNWNI</sequence>
<keyword evidence="4" id="KW-0547">Nucleotide-binding</keyword>
<feature type="binding site" evidence="4">
    <location>
        <begin position="167"/>
        <end position="169"/>
    </location>
    <ligand>
        <name>FAD</name>
        <dbReference type="ChEBI" id="CHEBI:57692"/>
    </ligand>
</feature>
<evidence type="ECO:0000256" key="3">
    <source>
        <dbReference type="ARBA" id="ARBA00022827"/>
    </source>
</evidence>
<keyword evidence="8" id="KW-1185">Reference proteome</keyword>
<dbReference type="GO" id="GO:0016491">
    <property type="term" value="F:oxidoreductase activity"/>
    <property type="evidence" value="ECO:0007669"/>
    <property type="project" value="InterPro"/>
</dbReference>
<feature type="binding site" evidence="4">
    <location>
        <position position="338"/>
    </location>
    <ligand>
        <name>FAD</name>
        <dbReference type="ChEBI" id="CHEBI:57692"/>
    </ligand>
</feature>
<evidence type="ECO:0000256" key="2">
    <source>
        <dbReference type="ARBA" id="ARBA00022630"/>
    </source>
</evidence>
<dbReference type="InterPro" id="IPR001100">
    <property type="entry name" value="Pyr_nuc-diS_OxRdtase"/>
</dbReference>
<comment type="cofactor">
    <cofactor evidence="4">
        <name>FAD</name>
        <dbReference type="ChEBI" id="CHEBI:57692"/>
    </cofactor>
    <text evidence="4">Binds 1 FAD per subunit.</text>
</comment>
<dbReference type="PRINTS" id="PR00368">
    <property type="entry name" value="FADPNR"/>
</dbReference>
<dbReference type="InterPro" id="IPR023753">
    <property type="entry name" value="FAD/NAD-binding_dom"/>
</dbReference>
<dbReference type="EMBL" id="NTFS01000633">
    <property type="protein sequence ID" value="PAX45925.1"/>
    <property type="molecule type" value="Genomic_DNA"/>
</dbReference>
<dbReference type="PANTHER" id="PTHR43014">
    <property type="entry name" value="MERCURIC REDUCTASE"/>
    <property type="match status" value="1"/>
</dbReference>
<organism evidence="7 8">
    <name type="scientific">Brunnivagina elsteri CCALA 953</name>
    <dbReference type="NCBI Taxonomy" id="987040"/>
    <lineage>
        <taxon>Bacteria</taxon>
        <taxon>Bacillati</taxon>
        <taxon>Cyanobacteriota</taxon>
        <taxon>Cyanophyceae</taxon>
        <taxon>Nostocales</taxon>
        <taxon>Calotrichaceae</taxon>
        <taxon>Brunnivagina</taxon>
    </lineage>
</organism>
<dbReference type="Pfam" id="PF07992">
    <property type="entry name" value="Pyr_redox_2"/>
    <property type="match status" value="1"/>
</dbReference>
<dbReference type="InterPro" id="IPR036188">
    <property type="entry name" value="FAD/NAD-bd_sf"/>
</dbReference>
<dbReference type="RefSeq" id="WP_095724978.1">
    <property type="nucleotide sequence ID" value="NZ_NTFS01000633.1"/>
</dbReference>
<dbReference type="PIRSF" id="PIRSF000350">
    <property type="entry name" value="Mercury_reductase_MerA"/>
    <property type="match status" value="1"/>
</dbReference>
<dbReference type="GO" id="GO:0000166">
    <property type="term" value="F:nucleotide binding"/>
    <property type="evidence" value="ECO:0007669"/>
    <property type="project" value="UniProtKB-KW"/>
</dbReference>
<gene>
    <name evidence="7" type="ORF">CK510_29340</name>
</gene>
<dbReference type="Pfam" id="PF02852">
    <property type="entry name" value="Pyr_redox_dim"/>
    <property type="match status" value="1"/>
</dbReference>
<feature type="domain" description="Pyridine nucleotide-disulphide oxidoreductase dimerisation" evidence="5">
    <location>
        <begin position="377"/>
        <end position="477"/>
    </location>
</feature>
<keyword evidence="3 4" id="KW-0274">FAD</keyword>
<name>A0A2A2TAF9_9CYAN</name>
<comment type="caution">
    <text evidence="7">The sequence shown here is derived from an EMBL/GenBank/DDBJ whole genome shotgun (WGS) entry which is preliminary data.</text>
</comment>
<keyword evidence="4" id="KW-0520">NAD</keyword>
<evidence type="ECO:0000256" key="1">
    <source>
        <dbReference type="ARBA" id="ARBA00007532"/>
    </source>
</evidence>
<dbReference type="PRINTS" id="PR00411">
    <property type="entry name" value="PNDRDTASEI"/>
</dbReference>
<dbReference type="AlphaFoldDB" id="A0A2A2TAF9"/>
<proteinExistence type="inferred from homology"/>
<dbReference type="Gene3D" id="3.50.50.60">
    <property type="entry name" value="FAD/NAD(P)-binding domain"/>
    <property type="match status" value="1"/>
</dbReference>
<dbReference type="Proteomes" id="UP000218238">
    <property type="component" value="Unassembled WGS sequence"/>
</dbReference>
<dbReference type="SUPFAM" id="SSF55424">
    <property type="entry name" value="FAD/NAD-linked reductases, dimerisation (C-terminal) domain"/>
    <property type="match status" value="1"/>
</dbReference>
<reference evidence="7 8" key="1">
    <citation type="submission" date="2017-08" db="EMBL/GenBank/DDBJ databases">
        <title>Draft genome sequence of filamentous cyanobacterium Calothrix elsteri CCALA 953.</title>
        <authorList>
            <person name="Gagunashvili A.N."/>
            <person name="Elster J."/>
            <person name="Andresson O.S."/>
        </authorList>
    </citation>
    <scope>NUCLEOTIDE SEQUENCE [LARGE SCALE GENOMIC DNA]</scope>
    <source>
        <strain evidence="7 8">CCALA 953</strain>
    </source>
</reference>
<dbReference type="SUPFAM" id="SSF51905">
    <property type="entry name" value="FAD/NAD(P)-binding domain"/>
    <property type="match status" value="1"/>
</dbReference>